<sequence length="149" mass="15293">MTQRLAVSALAGVLLLAAGSGLTGCAAYNDAVHHFADDTYGDAVAARDALGPGAKWIPDDAAEIRTRTSTRGDPDAVVQFVSGSPLDPELCAPGPRMSGAAWYFGDSPDVYALTDAYVCGEWTAVATDDGWLGWTPNSAAERDAAGTAG</sequence>
<evidence type="ECO:0000313" key="3">
    <source>
        <dbReference type="Proteomes" id="UP000325516"/>
    </source>
</evidence>
<dbReference type="Proteomes" id="UP000325516">
    <property type="component" value="Chromosome"/>
</dbReference>
<evidence type="ECO:0000256" key="1">
    <source>
        <dbReference type="SAM" id="SignalP"/>
    </source>
</evidence>
<dbReference type="AlphaFoldDB" id="A0A5J6L1P4"/>
<proteinExistence type="predicted"/>
<dbReference type="KEGG" id="mlz:F6J85_04295"/>
<dbReference type="PROSITE" id="PS51257">
    <property type="entry name" value="PROKAR_LIPOPROTEIN"/>
    <property type="match status" value="1"/>
</dbReference>
<protein>
    <recommendedName>
        <fullName evidence="4">Lipoprotein</fullName>
    </recommendedName>
</protein>
<gene>
    <name evidence="2" type="ORF">F6J85_04295</name>
</gene>
<name>A0A5J6L1P4_9MICO</name>
<dbReference type="RefSeq" id="WP_150923978.1">
    <property type="nucleotide sequence ID" value="NZ_CP044232.1"/>
</dbReference>
<keyword evidence="1" id="KW-0732">Signal</keyword>
<evidence type="ECO:0000313" key="2">
    <source>
        <dbReference type="EMBL" id="QEW02394.1"/>
    </source>
</evidence>
<organism evidence="2 3">
    <name type="scientific">Microbacterium lushaniae</name>
    <dbReference type="NCBI Taxonomy" id="2614639"/>
    <lineage>
        <taxon>Bacteria</taxon>
        <taxon>Bacillati</taxon>
        <taxon>Actinomycetota</taxon>
        <taxon>Actinomycetes</taxon>
        <taxon>Micrococcales</taxon>
        <taxon>Microbacteriaceae</taxon>
        <taxon>Microbacterium</taxon>
    </lineage>
</organism>
<keyword evidence="3" id="KW-1185">Reference proteome</keyword>
<evidence type="ECO:0008006" key="4">
    <source>
        <dbReference type="Google" id="ProtNLM"/>
    </source>
</evidence>
<reference evidence="3" key="1">
    <citation type="submission" date="2019-09" db="EMBL/GenBank/DDBJ databases">
        <title>Mumia zhuanghuii sp. nov. isolated from the intestinal contents of plateau pika (Ochotona curzoniae) in the Qinghai-Tibet plateau of China.</title>
        <authorList>
            <person name="Tian Z."/>
        </authorList>
    </citation>
    <scope>NUCLEOTIDE SEQUENCE [LARGE SCALE GENOMIC DNA]</scope>
    <source>
        <strain evidence="3">L-031</strain>
    </source>
</reference>
<accession>A0A5J6L1P4</accession>
<feature type="chain" id="PRO_5023945639" description="Lipoprotein" evidence="1">
    <location>
        <begin position="27"/>
        <end position="149"/>
    </location>
</feature>
<feature type="signal peptide" evidence="1">
    <location>
        <begin position="1"/>
        <end position="26"/>
    </location>
</feature>
<dbReference type="EMBL" id="CP044232">
    <property type="protein sequence ID" value="QEW02394.1"/>
    <property type="molecule type" value="Genomic_DNA"/>
</dbReference>